<keyword evidence="1 4" id="KW-0597">Phosphoprotein</keyword>
<dbReference type="GO" id="GO:0000160">
    <property type="term" value="P:phosphorelay signal transduction system"/>
    <property type="evidence" value="ECO:0007669"/>
    <property type="project" value="InterPro"/>
</dbReference>
<dbReference type="EMBL" id="CP157484">
    <property type="protein sequence ID" value="XBO39908.1"/>
    <property type="molecule type" value="Genomic_DNA"/>
</dbReference>
<dbReference type="Pfam" id="PF00072">
    <property type="entry name" value="Response_reg"/>
    <property type="match status" value="1"/>
</dbReference>
<sequence length="129" mass="13808">MSFDRTQPVLVVDDTYAIIRIVRTLLSAHGVHDVEGAASGPEAIRKLSQRAFGLVISDYGMTPMSGADLKLIMDGRPEWCGIPFLLMTTQGLAQKAKLDRPNAPPSIIKPFTAEALLSAMSRAAEAVAA</sequence>
<keyword evidence="3" id="KW-0804">Transcription</keyword>
<dbReference type="InterPro" id="IPR050595">
    <property type="entry name" value="Bact_response_regulator"/>
</dbReference>
<reference evidence="6" key="1">
    <citation type="submission" date="2024-05" db="EMBL/GenBank/DDBJ databases">
        <authorList>
            <person name="Kim S."/>
            <person name="Heo J."/>
            <person name="Choi H."/>
            <person name="Choi Y."/>
            <person name="Kwon S.-W."/>
            <person name="Kim Y."/>
        </authorList>
    </citation>
    <scope>NUCLEOTIDE SEQUENCE</scope>
    <source>
        <strain evidence="6">KACC 23698</strain>
    </source>
</reference>
<dbReference type="PANTHER" id="PTHR44591">
    <property type="entry name" value="STRESS RESPONSE REGULATOR PROTEIN 1"/>
    <property type="match status" value="1"/>
</dbReference>
<dbReference type="SUPFAM" id="SSF52172">
    <property type="entry name" value="CheY-like"/>
    <property type="match status" value="1"/>
</dbReference>
<dbReference type="RefSeq" id="WP_406856760.1">
    <property type="nucleotide sequence ID" value="NZ_CP157484.1"/>
</dbReference>
<evidence type="ECO:0000256" key="3">
    <source>
        <dbReference type="ARBA" id="ARBA00023163"/>
    </source>
</evidence>
<protein>
    <submittedName>
        <fullName evidence="6">Response regulator</fullName>
    </submittedName>
</protein>
<evidence type="ECO:0000256" key="4">
    <source>
        <dbReference type="PROSITE-ProRule" id="PRU00169"/>
    </source>
</evidence>
<dbReference type="InterPro" id="IPR001789">
    <property type="entry name" value="Sig_transdc_resp-reg_receiver"/>
</dbReference>
<dbReference type="Gene3D" id="3.40.50.2300">
    <property type="match status" value="1"/>
</dbReference>
<dbReference type="InterPro" id="IPR011006">
    <property type="entry name" value="CheY-like_superfamily"/>
</dbReference>
<dbReference type="SMART" id="SM00448">
    <property type="entry name" value="REC"/>
    <property type="match status" value="1"/>
</dbReference>
<dbReference type="PANTHER" id="PTHR44591:SF3">
    <property type="entry name" value="RESPONSE REGULATORY DOMAIN-CONTAINING PROTEIN"/>
    <property type="match status" value="1"/>
</dbReference>
<dbReference type="PROSITE" id="PS50110">
    <property type="entry name" value="RESPONSE_REGULATORY"/>
    <property type="match status" value="1"/>
</dbReference>
<evidence type="ECO:0000313" key="6">
    <source>
        <dbReference type="EMBL" id="XBO39908.1"/>
    </source>
</evidence>
<accession>A0AAU7JHY7</accession>
<feature type="domain" description="Response regulatory" evidence="5">
    <location>
        <begin position="8"/>
        <end position="124"/>
    </location>
</feature>
<dbReference type="AlphaFoldDB" id="A0AAU7JHY7"/>
<evidence type="ECO:0000259" key="5">
    <source>
        <dbReference type="PROSITE" id="PS50110"/>
    </source>
</evidence>
<proteinExistence type="predicted"/>
<keyword evidence="2" id="KW-0805">Transcription regulation</keyword>
<feature type="modified residue" description="4-aspartylphosphate" evidence="4">
    <location>
        <position position="58"/>
    </location>
</feature>
<evidence type="ECO:0000256" key="2">
    <source>
        <dbReference type="ARBA" id="ARBA00023015"/>
    </source>
</evidence>
<gene>
    <name evidence="6" type="ORF">ABEG18_03760</name>
</gene>
<name>A0AAU7JHY7_9HYPH</name>
<organism evidence="6">
    <name type="scientific">Alsobacter sp. KACC 23698</name>
    <dbReference type="NCBI Taxonomy" id="3149229"/>
    <lineage>
        <taxon>Bacteria</taxon>
        <taxon>Pseudomonadati</taxon>
        <taxon>Pseudomonadota</taxon>
        <taxon>Alphaproteobacteria</taxon>
        <taxon>Hyphomicrobiales</taxon>
        <taxon>Alsobacteraceae</taxon>
        <taxon>Alsobacter</taxon>
    </lineage>
</organism>
<evidence type="ECO:0000256" key="1">
    <source>
        <dbReference type="ARBA" id="ARBA00022553"/>
    </source>
</evidence>